<dbReference type="InterPro" id="IPR004089">
    <property type="entry name" value="MCPsignal_dom"/>
</dbReference>
<dbReference type="eggNOG" id="COG0840">
    <property type="taxonomic scope" value="Bacteria"/>
</dbReference>
<dbReference type="OrthoDB" id="9804712at2"/>
<dbReference type="GO" id="GO:0004888">
    <property type="term" value="F:transmembrane signaling receptor activity"/>
    <property type="evidence" value="ECO:0007669"/>
    <property type="project" value="InterPro"/>
</dbReference>
<feature type="transmembrane region" description="Helical" evidence="4">
    <location>
        <begin position="20"/>
        <end position="43"/>
    </location>
</feature>
<feature type="transmembrane region" description="Helical" evidence="4">
    <location>
        <begin position="195"/>
        <end position="214"/>
    </location>
</feature>
<name>W0RHN7_9BACT</name>
<feature type="domain" description="Methyl-accepting transducer" evidence="5">
    <location>
        <begin position="308"/>
        <end position="579"/>
    </location>
</feature>
<keyword evidence="1 3" id="KW-0807">Transducer</keyword>
<protein>
    <submittedName>
        <fullName evidence="6">Chemotaxis sensory transducer</fullName>
    </submittedName>
</protein>
<keyword evidence="4" id="KW-1133">Transmembrane helix</keyword>
<evidence type="ECO:0000256" key="1">
    <source>
        <dbReference type="ARBA" id="ARBA00023224"/>
    </source>
</evidence>
<dbReference type="InParanoid" id="W0RHN7"/>
<dbReference type="PANTHER" id="PTHR32089:SF112">
    <property type="entry name" value="LYSOZYME-LIKE PROTEIN-RELATED"/>
    <property type="match status" value="1"/>
</dbReference>
<dbReference type="KEGG" id="gba:J421_2405"/>
<dbReference type="EMBL" id="CP007128">
    <property type="protein sequence ID" value="AHG89942.1"/>
    <property type="molecule type" value="Genomic_DNA"/>
</dbReference>
<evidence type="ECO:0000259" key="5">
    <source>
        <dbReference type="PROSITE" id="PS50111"/>
    </source>
</evidence>
<dbReference type="Proteomes" id="UP000019151">
    <property type="component" value="Chromosome"/>
</dbReference>
<keyword evidence="4" id="KW-0472">Membrane</keyword>
<evidence type="ECO:0000256" key="2">
    <source>
        <dbReference type="ARBA" id="ARBA00029447"/>
    </source>
</evidence>
<comment type="similarity">
    <text evidence="2">Belongs to the methyl-accepting chemotaxis (MCP) protein family.</text>
</comment>
<evidence type="ECO:0000313" key="6">
    <source>
        <dbReference type="EMBL" id="AHG89942.1"/>
    </source>
</evidence>
<dbReference type="InterPro" id="IPR004090">
    <property type="entry name" value="Chemotax_Me-accpt_rcpt"/>
</dbReference>
<organism evidence="6 7">
    <name type="scientific">Gemmatirosa kalamazoonensis</name>
    <dbReference type="NCBI Taxonomy" id="861299"/>
    <lineage>
        <taxon>Bacteria</taxon>
        <taxon>Pseudomonadati</taxon>
        <taxon>Gemmatimonadota</taxon>
        <taxon>Gemmatimonadia</taxon>
        <taxon>Gemmatimonadales</taxon>
        <taxon>Gemmatimonadaceae</taxon>
        <taxon>Gemmatirosa</taxon>
    </lineage>
</organism>
<evidence type="ECO:0000256" key="3">
    <source>
        <dbReference type="PROSITE-ProRule" id="PRU00284"/>
    </source>
</evidence>
<dbReference type="PANTHER" id="PTHR32089">
    <property type="entry name" value="METHYL-ACCEPTING CHEMOTAXIS PROTEIN MCPB"/>
    <property type="match status" value="1"/>
</dbReference>
<dbReference type="STRING" id="861299.J421_2405"/>
<dbReference type="PROSITE" id="PS50111">
    <property type="entry name" value="CHEMOTAXIS_TRANSDUC_2"/>
    <property type="match status" value="1"/>
</dbReference>
<reference evidence="6 7" key="1">
    <citation type="journal article" date="2014" name="Genome Announc.">
        <title>Genome Sequence and Methylome of Soil Bacterium Gemmatirosa kalamazoonensis KBS708T, a Member of the Rarely Cultivated Gemmatimonadetes Phylum.</title>
        <authorList>
            <person name="Debruyn J.M."/>
            <person name="Radosevich M."/>
            <person name="Wommack K.E."/>
            <person name="Polson S.W."/>
            <person name="Hauser L.J."/>
            <person name="Fawaz M.N."/>
            <person name="Korlach J."/>
            <person name="Tsai Y.C."/>
        </authorList>
    </citation>
    <scope>NUCLEOTIDE SEQUENCE [LARGE SCALE GENOMIC DNA]</scope>
    <source>
        <strain evidence="6 7">KBS708</strain>
    </source>
</reference>
<dbReference type="PRINTS" id="PR00260">
    <property type="entry name" value="CHEMTRNSDUCR"/>
</dbReference>
<evidence type="ECO:0000313" key="7">
    <source>
        <dbReference type="Proteomes" id="UP000019151"/>
    </source>
</evidence>
<dbReference type="HOGENOM" id="CLU_459110_0_0_0"/>
<dbReference type="Pfam" id="PF00015">
    <property type="entry name" value="MCPsignal"/>
    <property type="match status" value="1"/>
</dbReference>
<dbReference type="GO" id="GO:0006935">
    <property type="term" value="P:chemotaxis"/>
    <property type="evidence" value="ECO:0007669"/>
    <property type="project" value="InterPro"/>
</dbReference>
<accession>W0RHN7</accession>
<dbReference type="PATRIC" id="fig|861299.3.peg.2451"/>
<keyword evidence="7" id="KW-1185">Reference proteome</keyword>
<dbReference type="GO" id="GO:0016020">
    <property type="term" value="C:membrane"/>
    <property type="evidence" value="ECO:0007669"/>
    <property type="project" value="InterPro"/>
</dbReference>
<evidence type="ECO:0000256" key="4">
    <source>
        <dbReference type="SAM" id="Phobius"/>
    </source>
</evidence>
<dbReference type="RefSeq" id="WP_025411419.1">
    <property type="nucleotide sequence ID" value="NZ_CP007128.1"/>
</dbReference>
<gene>
    <name evidence="6" type="ORF">J421_2405</name>
</gene>
<dbReference type="SUPFAM" id="SSF58104">
    <property type="entry name" value="Methyl-accepting chemotaxis protein (MCP) signaling domain"/>
    <property type="match status" value="1"/>
</dbReference>
<dbReference type="GO" id="GO:0007165">
    <property type="term" value="P:signal transduction"/>
    <property type="evidence" value="ECO:0007669"/>
    <property type="project" value="UniProtKB-KW"/>
</dbReference>
<proteinExistence type="inferred from homology"/>
<keyword evidence="4" id="KW-0812">Transmembrane</keyword>
<dbReference type="SMART" id="SM00283">
    <property type="entry name" value="MA"/>
    <property type="match status" value="1"/>
</dbReference>
<dbReference type="Gene3D" id="6.10.340.10">
    <property type="match status" value="1"/>
</dbReference>
<dbReference type="AlphaFoldDB" id="W0RHN7"/>
<sequence length="594" mass="62051">MTGLPRRRRPRLRPRTITSWLRAGFGATLCLLALAGTLCVAALRDANSRNQAAAAVLSEEYEAVQQVVTTVLREVVAGTRFVETRDAADERRYLTLVDEAEGLRRAAIRLPQIGVDERARLEAVGRIQSAFEARLAVARAWRAVGREGDAGRVLAATAHDVDAVQEELGRFRAAAAVRMAQREAEMTSLLRRRELMLAALLAVTLAVAAFFSAATSRAVTRPLAALGRETEAIGAGDLRDAHARAAAGASASDERDLERWIADEDPAQEYVQLARAIDGARSRLRALLANVQAEADGVTGAAVELAESANGAAASTQHVTGAVTEISSGAAVQLDALHSASAAMTQLADQGAAIADAAEEQERAGRDIRQTTTATQAEISRALDALLGARAVVEESSREMASLRDAASVVDDFAAVIAEIASQTNLLALNAAIEAARAGSAGRGFGVVAQEVRALAEQSAKAADEVADNVRRIRARVASATAAAETGRTRLRDAETVANGATGALARIEQAVARVETASARVTEMVFENHAALAAAEEALASARDAAASHAAAAEEVAASTEQTAATVQQVSATAEMLQAGAVRVHGMVSEFRT</sequence>
<dbReference type="Gene3D" id="1.10.287.950">
    <property type="entry name" value="Methyl-accepting chemotaxis protein"/>
    <property type="match status" value="1"/>
</dbReference>